<proteinExistence type="predicted"/>
<feature type="transmembrane region" description="Helical" evidence="1">
    <location>
        <begin position="7"/>
        <end position="25"/>
    </location>
</feature>
<keyword evidence="1" id="KW-0812">Transmembrane</keyword>
<name>A0A6B3R4X2_9FLAO</name>
<keyword evidence="1" id="KW-1133">Transmembrane helix</keyword>
<gene>
    <name evidence="2" type="ORF">G3567_13115</name>
</gene>
<dbReference type="Proteomes" id="UP000478505">
    <property type="component" value="Unassembled WGS sequence"/>
</dbReference>
<keyword evidence="3" id="KW-1185">Reference proteome</keyword>
<protein>
    <submittedName>
        <fullName evidence="2">Uncharacterized protein</fullName>
    </submittedName>
</protein>
<organism evidence="2 3">
    <name type="scientific">Psychroflexus aurantiacus</name>
    <dbReference type="NCBI Taxonomy" id="2709310"/>
    <lineage>
        <taxon>Bacteria</taxon>
        <taxon>Pseudomonadati</taxon>
        <taxon>Bacteroidota</taxon>
        <taxon>Flavobacteriia</taxon>
        <taxon>Flavobacteriales</taxon>
        <taxon>Flavobacteriaceae</taxon>
        <taxon>Psychroflexus</taxon>
    </lineage>
</organism>
<sequence>MEIIVELIFRGLIVNVLGVYTRYYFFSLIGQKKSIEYLLGEKNRKDSSDIVSQHFFNVFIGLITLAIISFAIAYLVWGDWNN</sequence>
<feature type="transmembrane region" description="Helical" evidence="1">
    <location>
        <begin position="55"/>
        <end position="77"/>
    </location>
</feature>
<dbReference type="AlphaFoldDB" id="A0A6B3R4X2"/>
<dbReference type="RefSeq" id="WP_110358478.1">
    <property type="nucleotide sequence ID" value="NZ_JAAIKD010000017.1"/>
</dbReference>
<comment type="caution">
    <text evidence="2">The sequence shown here is derived from an EMBL/GenBank/DDBJ whole genome shotgun (WGS) entry which is preliminary data.</text>
</comment>
<evidence type="ECO:0000313" key="2">
    <source>
        <dbReference type="EMBL" id="NEV95078.1"/>
    </source>
</evidence>
<reference evidence="2 3" key="1">
    <citation type="submission" date="2020-02" db="EMBL/GenBank/DDBJ databases">
        <title>Flavobacteriaceae Psychroflexus bacterium YR1-1, complete genome.</title>
        <authorList>
            <person name="Li Y."/>
            <person name="Wu S."/>
        </authorList>
    </citation>
    <scope>NUCLEOTIDE SEQUENCE [LARGE SCALE GENOMIC DNA]</scope>
    <source>
        <strain evidence="2 3">YR1-1</strain>
    </source>
</reference>
<evidence type="ECO:0000256" key="1">
    <source>
        <dbReference type="SAM" id="Phobius"/>
    </source>
</evidence>
<evidence type="ECO:0000313" key="3">
    <source>
        <dbReference type="Proteomes" id="UP000478505"/>
    </source>
</evidence>
<dbReference type="EMBL" id="JAAIKD010000017">
    <property type="protein sequence ID" value="NEV95078.1"/>
    <property type="molecule type" value="Genomic_DNA"/>
</dbReference>
<accession>A0A6B3R4X2</accession>
<keyword evidence="1" id="KW-0472">Membrane</keyword>